<evidence type="ECO:0000259" key="2">
    <source>
        <dbReference type="Pfam" id="PF16020"/>
    </source>
</evidence>
<evidence type="ECO:0000256" key="1">
    <source>
        <dbReference type="SAM" id="Phobius"/>
    </source>
</evidence>
<feature type="transmembrane region" description="Helical" evidence="1">
    <location>
        <begin position="54"/>
        <end position="72"/>
    </location>
</feature>
<dbReference type="InterPro" id="IPR031973">
    <property type="entry name" value="Deltameth_res_prag01"/>
</dbReference>
<dbReference type="PANTHER" id="PTHR22133">
    <property type="entry name" value="AT01821P-RELATED"/>
    <property type="match status" value="1"/>
</dbReference>
<reference evidence="3" key="1">
    <citation type="journal article" date="2015" name="Insect Biochem. Mol. Biol.">
        <title>An insight into the sialome of the horse fly, Tabanus bromius.</title>
        <authorList>
            <person name="Ribeiro J.M."/>
            <person name="Kazimirova M."/>
            <person name="Takac P."/>
            <person name="Andersen J.F."/>
            <person name="Francischetti I.M."/>
        </authorList>
    </citation>
    <scope>NUCLEOTIDE SEQUENCE</scope>
</reference>
<dbReference type="AlphaFoldDB" id="A0A0K8TPI7"/>
<dbReference type="Pfam" id="PF16020">
    <property type="entry name" value="Deltameth_res"/>
    <property type="match status" value="1"/>
</dbReference>
<accession>A0A0K8TPI7</accession>
<protein>
    <submittedName>
        <fullName evidence="3">Putative conserved plasma membrane protein</fullName>
    </submittedName>
</protein>
<organism evidence="3">
    <name type="scientific">Tabanus bromius</name>
    <name type="common">Band-eyed brown horse fly</name>
    <dbReference type="NCBI Taxonomy" id="304241"/>
    <lineage>
        <taxon>Eukaryota</taxon>
        <taxon>Metazoa</taxon>
        <taxon>Ecdysozoa</taxon>
        <taxon>Arthropoda</taxon>
        <taxon>Hexapoda</taxon>
        <taxon>Insecta</taxon>
        <taxon>Pterygota</taxon>
        <taxon>Neoptera</taxon>
        <taxon>Endopterygota</taxon>
        <taxon>Diptera</taxon>
        <taxon>Brachycera</taxon>
        <taxon>Tabanomorpha</taxon>
        <taxon>Tabanoidea</taxon>
        <taxon>Tabanidae</taxon>
        <taxon>Tabanus</taxon>
    </lineage>
</organism>
<dbReference type="EMBL" id="GDAI01001296">
    <property type="protein sequence ID" value="JAI16307.1"/>
    <property type="molecule type" value="mRNA"/>
</dbReference>
<evidence type="ECO:0000313" key="3">
    <source>
        <dbReference type="EMBL" id="JAI16307.1"/>
    </source>
</evidence>
<proteinExistence type="evidence at transcript level"/>
<keyword evidence="1" id="KW-0812">Transmembrane</keyword>
<keyword evidence="1" id="KW-0472">Membrane</keyword>
<name>A0A0K8TPI7_TABBR</name>
<sequence>MLAKQILFRPAFIKNCAALTRTYHGGHHKVATMNDLPVPQGDWQEHYQKLQSKYNAILATGVVMLLAAVGLAKSTGVIRFNYSPPKSLD</sequence>
<keyword evidence="1" id="KW-1133">Transmembrane helix</keyword>
<feature type="domain" description="Deltamethrin resistance protein prag01" evidence="2">
    <location>
        <begin position="34"/>
        <end position="85"/>
    </location>
</feature>
<dbReference type="PANTHER" id="PTHR22133:SF2">
    <property type="entry name" value="AT01821P-RELATED"/>
    <property type="match status" value="1"/>
</dbReference>